<dbReference type="InterPro" id="IPR050250">
    <property type="entry name" value="Macrolide_Exporter_MacB"/>
</dbReference>
<sequence>MSGRLRVRDVVGTAWLGVAARPQRTMLAALGVALGIAAMIALTGAAASNRAHLLAEFDALGADLAVVAPGEGPDRKPVPLPGTAPETIARQDGVARVGVVETAPPGLAVYRTHLIPRTETSGVTVAVARPNLLAALDATVVSGRWFDDASRSLPTAVLGATAAERLGIDRAGDRVLIGGEWYGVIGILAPAGIVDSLDAAVFLGDRWIAEHLRAGDDPEIAAVYVRAEPGRLADVSAILAAAASPGSPYASVTRAADLLQARAVADDSLATLGLALGGIALLVGGVGIANTMLVSVMERRGEIGLRRSLGARPGQIATQFVTESAMLSLLGGAGGILLGVAGAAATAAVLRQPLALPIATILLAPIVSVMVGAFAGLQPAVRAARLAPTAALRSS</sequence>
<organism evidence="10 11">
    <name type="scientific">Microbacterium imperiale</name>
    <dbReference type="NCBI Taxonomy" id="33884"/>
    <lineage>
        <taxon>Bacteria</taxon>
        <taxon>Bacillati</taxon>
        <taxon>Actinomycetota</taxon>
        <taxon>Actinomycetes</taxon>
        <taxon>Micrococcales</taxon>
        <taxon>Microbacteriaceae</taxon>
        <taxon>Microbacterium</taxon>
    </lineage>
</organism>
<dbReference type="Proteomes" id="UP001142317">
    <property type="component" value="Unassembled WGS sequence"/>
</dbReference>
<name>A0A9W6M2R4_9MICO</name>
<reference evidence="10" key="1">
    <citation type="journal article" date="2014" name="Int. J. Syst. Evol. Microbiol.">
        <title>Complete genome sequence of Corynebacterium casei LMG S-19264T (=DSM 44701T), isolated from a smear-ripened cheese.</title>
        <authorList>
            <consortium name="US DOE Joint Genome Institute (JGI-PGF)"/>
            <person name="Walter F."/>
            <person name="Albersmeier A."/>
            <person name="Kalinowski J."/>
            <person name="Ruckert C."/>
        </authorList>
    </citation>
    <scope>NUCLEOTIDE SEQUENCE</scope>
    <source>
        <strain evidence="10">VKM Ac-1447</strain>
    </source>
</reference>
<dbReference type="AlphaFoldDB" id="A0A9W6M2R4"/>
<reference evidence="10" key="2">
    <citation type="submission" date="2023-01" db="EMBL/GenBank/DDBJ databases">
        <authorList>
            <person name="Sun Q."/>
            <person name="Evtushenko L."/>
        </authorList>
    </citation>
    <scope>NUCLEOTIDE SEQUENCE</scope>
    <source>
        <strain evidence="10">VKM Ac-1447</strain>
    </source>
</reference>
<keyword evidence="3 7" id="KW-0812">Transmembrane</keyword>
<keyword evidence="5 7" id="KW-0472">Membrane</keyword>
<evidence type="ECO:0000256" key="7">
    <source>
        <dbReference type="SAM" id="Phobius"/>
    </source>
</evidence>
<evidence type="ECO:0000313" key="10">
    <source>
        <dbReference type="EMBL" id="GLJ79260.1"/>
    </source>
</evidence>
<dbReference type="PANTHER" id="PTHR30572:SF4">
    <property type="entry name" value="ABC TRANSPORTER PERMEASE YTRF"/>
    <property type="match status" value="1"/>
</dbReference>
<evidence type="ECO:0000256" key="4">
    <source>
        <dbReference type="ARBA" id="ARBA00022989"/>
    </source>
</evidence>
<feature type="transmembrane region" description="Helical" evidence="7">
    <location>
        <begin position="272"/>
        <end position="297"/>
    </location>
</feature>
<evidence type="ECO:0000256" key="6">
    <source>
        <dbReference type="ARBA" id="ARBA00038076"/>
    </source>
</evidence>
<protein>
    <submittedName>
        <fullName evidence="10">ABC transporter permease</fullName>
    </submittedName>
</protein>
<comment type="caution">
    <text evidence="10">The sequence shown here is derived from an EMBL/GenBank/DDBJ whole genome shotgun (WGS) entry which is preliminary data.</text>
</comment>
<dbReference type="GO" id="GO:0005886">
    <property type="term" value="C:plasma membrane"/>
    <property type="evidence" value="ECO:0007669"/>
    <property type="project" value="UniProtKB-SubCell"/>
</dbReference>
<feature type="transmembrane region" description="Helical" evidence="7">
    <location>
        <begin position="356"/>
        <end position="377"/>
    </location>
</feature>
<evidence type="ECO:0000256" key="1">
    <source>
        <dbReference type="ARBA" id="ARBA00004651"/>
    </source>
</evidence>
<dbReference type="PANTHER" id="PTHR30572">
    <property type="entry name" value="MEMBRANE COMPONENT OF TRANSPORTER-RELATED"/>
    <property type="match status" value="1"/>
</dbReference>
<comment type="subcellular location">
    <subcellularLocation>
        <location evidence="1">Cell membrane</location>
        <topology evidence="1">Multi-pass membrane protein</topology>
    </subcellularLocation>
</comment>
<gene>
    <name evidence="10" type="ORF">GCM10017586_09420</name>
</gene>
<evidence type="ECO:0000256" key="3">
    <source>
        <dbReference type="ARBA" id="ARBA00022692"/>
    </source>
</evidence>
<feature type="transmembrane region" description="Helical" evidence="7">
    <location>
        <begin position="329"/>
        <end position="350"/>
    </location>
</feature>
<dbReference type="Pfam" id="PF02687">
    <property type="entry name" value="FtsX"/>
    <property type="match status" value="1"/>
</dbReference>
<dbReference type="GO" id="GO:0022857">
    <property type="term" value="F:transmembrane transporter activity"/>
    <property type="evidence" value="ECO:0007669"/>
    <property type="project" value="TreeGrafter"/>
</dbReference>
<dbReference type="InterPro" id="IPR025857">
    <property type="entry name" value="MacB_PCD"/>
</dbReference>
<dbReference type="Pfam" id="PF12704">
    <property type="entry name" value="MacB_PCD"/>
    <property type="match status" value="1"/>
</dbReference>
<keyword evidence="4 7" id="KW-1133">Transmembrane helix</keyword>
<evidence type="ECO:0000256" key="2">
    <source>
        <dbReference type="ARBA" id="ARBA00022475"/>
    </source>
</evidence>
<feature type="domain" description="ABC3 transporter permease C-terminal" evidence="8">
    <location>
        <begin position="276"/>
        <end position="387"/>
    </location>
</feature>
<evidence type="ECO:0000259" key="9">
    <source>
        <dbReference type="Pfam" id="PF12704"/>
    </source>
</evidence>
<evidence type="ECO:0000259" key="8">
    <source>
        <dbReference type="Pfam" id="PF02687"/>
    </source>
</evidence>
<feature type="transmembrane region" description="Helical" evidence="7">
    <location>
        <begin position="27"/>
        <end position="47"/>
    </location>
</feature>
<evidence type="ECO:0000256" key="5">
    <source>
        <dbReference type="ARBA" id="ARBA00023136"/>
    </source>
</evidence>
<dbReference type="RefSeq" id="WP_210004411.1">
    <property type="nucleotide sequence ID" value="NZ_BSEO01000001.1"/>
</dbReference>
<proteinExistence type="inferred from homology"/>
<keyword evidence="2" id="KW-1003">Cell membrane</keyword>
<feature type="domain" description="MacB-like periplasmic core" evidence="9">
    <location>
        <begin position="25"/>
        <end position="232"/>
    </location>
</feature>
<comment type="similarity">
    <text evidence="6">Belongs to the ABC-4 integral membrane protein family.</text>
</comment>
<accession>A0A9W6M2R4</accession>
<keyword evidence="11" id="KW-1185">Reference proteome</keyword>
<dbReference type="InterPro" id="IPR003838">
    <property type="entry name" value="ABC3_permease_C"/>
</dbReference>
<evidence type="ECO:0000313" key="11">
    <source>
        <dbReference type="Proteomes" id="UP001142317"/>
    </source>
</evidence>
<dbReference type="EMBL" id="BSEO01000001">
    <property type="protein sequence ID" value="GLJ79260.1"/>
    <property type="molecule type" value="Genomic_DNA"/>
</dbReference>